<dbReference type="EMBL" id="VJWX01000059">
    <property type="protein sequence ID" value="TVT55764.1"/>
    <property type="molecule type" value="Genomic_DNA"/>
</dbReference>
<accession>A0A558D430</accession>
<proteinExistence type="predicted"/>
<dbReference type="Pfam" id="PF14258">
    <property type="entry name" value="DUF4350"/>
    <property type="match status" value="1"/>
</dbReference>
<keyword evidence="3" id="KW-1185">Reference proteome</keyword>
<dbReference type="AlphaFoldDB" id="A0A558D430"/>
<sequence length="370" mass="38154">MTVVSPDARRVWRAARVPVFIALVLVFGCAVVVLASSGGSSGALDPASTARGGAQALAKLLERQGVRLVAVHGYRAAETALTSHGDATLLVADPALVEPGRLAALRDRAGATVVVGPEQQALTALWPGVAVIAETEVGLRSPGCTLAPAVAAGDAVTGGLRYRGPGVLRSCYEGSLVQLPGEVTVLGTGAPLTNGSLAQAGDAALTMRLLGRYPTLVWYVPSPGDAAAGAVRRPLTELLPRSWLFGAIEVVVAAVLFALWRARRLGPVVTEPLPVAVRAAETVEGRARLYRRSRSAGHAAEILRQAALARLLPVLGLGPGAEPASVTAAIRARCGSDAGPLLYGPAPEDEAALVRFANELDRLEREVRGS</sequence>
<evidence type="ECO:0000313" key="2">
    <source>
        <dbReference type="EMBL" id="TVT55764.1"/>
    </source>
</evidence>
<reference evidence="2 3" key="2">
    <citation type="submission" date="2019-08" db="EMBL/GenBank/DDBJ databases">
        <title>Amycolatopsis acidicola sp. nov., isolated from peat swamp forest soil.</title>
        <authorList>
            <person name="Srisuk N."/>
        </authorList>
    </citation>
    <scope>NUCLEOTIDE SEQUENCE [LARGE SCALE GENOMIC DNA]</scope>
    <source>
        <strain evidence="2 3">TBRC 6029</strain>
    </source>
</reference>
<dbReference type="Proteomes" id="UP000320011">
    <property type="component" value="Unassembled WGS sequence"/>
</dbReference>
<dbReference type="RefSeq" id="WP_144586878.1">
    <property type="nucleotide sequence ID" value="NZ_VJWX01000059.1"/>
</dbReference>
<evidence type="ECO:0000313" key="3">
    <source>
        <dbReference type="Proteomes" id="UP000320011"/>
    </source>
</evidence>
<gene>
    <name evidence="2" type="ORF">FNH05_09055</name>
</gene>
<protein>
    <submittedName>
        <fullName evidence="2">DUF4350 domain-containing protein</fullName>
    </submittedName>
</protein>
<organism evidence="2 3">
    <name type="scientific">Amycolatopsis rhizosphaerae</name>
    <dbReference type="NCBI Taxonomy" id="2053003"/>
    <lineage>
        <taxon>Bacteria</taxon>
        <taxon>Bacillati</taxon>
        <taxon>Actinomycetota</taxon>
        <taxon>Actinomycetes</taxon>
        <taxon>Pseudonocardiales</taxon>
        <taxon>Pseudonocardiaceae</taxon>
        <taxon>Amycolatopsis</taxon>
    </lineage>
</organism>
<dbReference type="InterPro" id="IPR025646">
    <property type="entry name" value="DUF4350"/>
</dbReference>
<comment type="caution">
    <text evidence="2">The sequence shown here is derived from an EMBL/GenBank/DDBJ whole genome shotgun (WGS) entry which is preliminary data.</text>
</comment>
<dbReference type="OrthoDB" id="5241668at2"/>
<evidence type="ECO:0000259" key="1">
    <source>
        <dbReference type="Pfam" id="PF14258"/>
    </source>
</evidence>
<feature type="domain" description="DUF4350" evidence="1">
    <location>
        <begin position="46"/>
        <end position="210"/>
    </location>
</feature>
<name>A0A558D430_9PSEU</name>
<reference evidence="2 3" key="1">
    <citation type="submission" date="2019-07" db="EMBL/GenBank/DDBJ databases">
        <authorList>
            <person name="Duangmal K."/>
            <person name="Teo W.F.A."/>
        </authorList>
    </citation>
    <scope>NUCLEOTIDE SEQUENCE [LARGE SCALE GENOMIC DNA]</scope>
    <source>
        <strain evidence="2 3">TBRC 6029</strain>
    </source>
</reference>